<dbReference type="AlphaFoldDB" id="A0A843S4K9"/>
<gene>
    <name evidence="2" type="ORF">GEV01_06865</name>
</gene>
<dbReference type="InterPro" id="IPR011042">
    <property type="entry name" value="6-blade_b-propeller_TolB-like"/>
</dbReference>
<dbReference type="SUPFAM" id="SSF101898">
    <property type="entry name" value="NHL repeat"/>
    <property type="match status" value="1"/>
</dbReference>
<evidence type="ECO:0008006" key="4">
    <source>
        <dbReference type="Google" id="ProtNLM"/>
    </source>
</evidence>
<keyword evidence="1" id="KW-0732">Signal</keyword>
<dbReference type="EMBL" id="WHUF01000002">
    <property type="protein sequence ID" value="MQA19235.1"/>
    <property type="molecule type" value="Genomic_DNA"/>
</dbReference>
<dbReference type="Proteomes" id="UP000444318">
    <property type="component" value="Unassembled WGS sequence"/>
</dbReference>
<evidence type="ECO:0000313" key="3">
    <source>
        <dbReference type="Proteomes" id="UP000444318"/>
    </source>
</evidence>
<dbReference type="PANTHER" id="PTHR13833">
    <property type="match status" value="1"/>
</dbReference>
<feature type="chain" id="PRO_5032712931" description="NHL repeat-containing protein" evidence="1">
    <location>
        <begin position="20"/>
        <end position="396"/>
    </location>
</feature>
<dbReference type="Gene3D" id="2.40.10.500">
    <property type="match status" value="1"/>
</dbReference>
<evidence type="ECO:0000256" key="1">
    <source>
        <dbReference type="SAM" id="SignalP"/>
    </source>
</evidence>
<proteinExistence type="predicted"/>
<comment type="caution">
    <text evidence="2">The sequence shown here is derived from an EMBL/GenBank/DDBJ whole genome shotgun (WGS) entry which is preliminary data.</text>
</comment>
<accession>A0A843S4K9</accession>
<organism evidence="2 3">
    <name type="scientific">Rugamonas rivuli</name>
    <dbReference type="NCBI Taxonomy" id="2743358"/>
    <lineage>
        <taxon>Bacteria</taxon>
        <taxon>Pseudomonadati</taxon>
        <taxon>Pseudomonadota</taxon>
        <taxon>Betaproteobacteria</taxon>
        <taxon>Burkholderiales</taxon>
        <taxon>Oxalobacteraceae</taxon>
        <taxon>Telluria group</taxon>
        <taxon>Rugamonas</taxon>
    </lineage>
</organism>
<dbReference type="PROSITE" id="PS51257">
    <property type="entry name" value="PROKAR_LIPOPROTEIN"/>
    <property type="match status" value="1"/>
</dbReference>
<sequence length="396" mass="39527">MQSKLPLLPLSIAALCALGGCGGSGGDNTPPAPVVTKYAIGGTVTGLPAGAALTLTNGGDSVDVPTSGNFTFPTTVPAGTAYAAVIKTQSASATCKLENGSGTVGSAAVNNIAVKCAPVLLATLPFTPAPQFAADYQGNVYLADTGQNAIRKLSPSGVLTLHAGGAAGAPLTAPNAVGISRSGLLRVIDQADDASYRFRIVGLDGVVNPNTTKLAGLRYNWIAASAYEELAAVDQGGASVMRLNPKLGNSLITRAEVASLLAGTQGSAANYAPASVVYGNETDSVLYIADSGNSVIYKLVPQGGSTVFAGIPGVRGAADGAAGTGSLNLTAASALAMDEQGNLYVSGSGAVRKIAPNGTLSTPQLAWGTPALASIAYAKPMLYGRVQNTVIQTYLP</sequence>
<feature type="signal peptide" evidence="1">
    <location>
        <begin position="1"/>
        <end position="19"/>
    </location>
</feature>
<dbReference type="PANTHER" id="PTHR13833:SF71">
    <property type="entry name" value="NHL DOMAIN-CONTAINING PROTEIN"/>
    <property type="match status" value="1"/>
</dbReference>
<keyword evidence="3" id="KW-1185">Reference proteome</keyword>
<dbReference type="RefSeq" id="WP_152802865.1">
    <property type="nucleotide sequence ID" value="NZ_WHUF01000002.1"/>
</dbReference>
<dbReference type="Gene3D" id="2.120.10.30">
    <property type="entry name" value="TolB, C-terminal domain"/>
    <property type="match status" value="1"/>
</dbReference>
<name>A0A843S4K9_9BURK</name>
<evidence type="ECO:0000313" key="2">
    <source>
        <dbReference type="EMBL" id="MQA19235.1"/>
    </source>
</evidence>
<reference evidence="2 3" key="1">
    <citation type="submission" date="2019-10" db="EMBL/GenBank/DDBJ databases">
        <title>Two novel species isolated from a subtropical stream in China.</title>
        <authorList>
            <person name="Lu H."/>
        </authorList>
    </citation>
    <scope>NUCLEOTIDE SEQUENCE [LARGE SCALE GENOMIC DNA]</scope>
    <source>
        <strain evidence="2 3">FT103W</strain>
    </source>
</reference>
<protein>
    <recommendedName>
        <fullName evidence="4">NHL repeat-containing protein</fullName>
    </recommendedName>
</protein>